<dbReference type="PROSITE" id="PS00018">
    <property type="entry name" value="EF_HAND_1"/>
    <property type="match status" value="1"/>
</dbReference>
<evidence type="ECO:0000313" key="4">
    <source>
        <dbReference type="EMBL" id="CBS90294.1"/>
    </source>
</evidence>
<dbReference type="Gene3D" id="3.40.50.1460">
    <property type="match status" value="1"/>
</dbReference>
<organism evidence="4 5">
    <name type="scientific">Azospirillum lipoferum (strain 4B)</name>
    <dbReference type="NCBI Taxonomy" id="862719"/>
    <lineage>
        <taxon>Bacteria</taxon>
        <taxon>Pseudomonadati</taxon>
        <taxon>Pseudomonadota</taxon>
        <taxon>Alphaproteobacteria</taxon>
        <taxon>Rhodospirillales</taxon>
        <taxon>Azospirillaceae</taxon>
        <taxon>Azospirillum</taxon>
    </lineage>
</organism>
<feature type="domain" description="DUF4384" evidence="3">
    <location>
        <begin position="421"/>
        <end position="494"/>
    </location>
</feature>
<dbReference type="InterPro" id="IPR018247">
    <property type="entry name" value="EF_Hand_1_Ca_BS"/>
</dbReference>
<dbReference type="PANTHER" id="PTHR48104:SF30">
    <property type="entry name" value="METACASPASE-1"/>
    <property type="match status" value="1"/>
</dbReference>
<dbReference type="GO" id="GO:0004197">
    <property type="term" value="F:cysteine-type endopeptidase activity"/>
    <property type="evidence" value="ECO:0007669"/>
    <property type="project" value="InterPro"/>
</dbReference>
<keyword evidence="1" id="KW-0732">Signal</keyword>
<dbReference type="KEGG" id="ali:AZOLI_p30478"/>
<geneLocation type="plasmid" evidence="4 5">
    <name>AZO_p3</name>
</geneLocation>
<reference evidence="5" key="1">
    <citation type="journal article" date="2011" name="PLoS Genet.">
        <title>Azospirillum genomes reveal transition of bacteria from aquatic to terrestrial environments.</title>
        <authorList>
            <person name="Wisniewski-Dye F."/>
            <person name="Borziak K."/>
            <person name="Khalsa-Moyers G."/>
            <person name="Alexandre G."/>
            <person name="Sukharnikov L.O."/>
            <person name="Wuichet K."/>
            <person name="Hurst G.B."/>
            <person name="McDonald W.H."/>
            <person name="Robertson J.S."/>
            <person name="Barbe V."/>
            <person name="Calteau A."/>
            <person name="Rouy Z."/>
            <person name="Mangenot S."/>
            <person name="Prigent-Combaret C."/>
            <person name="Normand P."/>
            <person name="Boyer M."/>
            <person name="Siguier P."/>
            <person name="Dessaux Y."/>
            <person name="Elmerich C."/>
            <person name="Condemine G."/>
            <person name="Krishnen G."/>
            <person name="Kennedy I."/>
            <person name="Paterson A.H."/>
            <person name="Gonzalez V."/>
            <person name="Mavingui P."/>
            <person name="Zhulin I.B."/>
        </authorList>
    </citation>
    <scope>NUCLEOTIDE SEQUENCE [LARGE SCALE GENOMIC DNA]</scope>
    <source>
        <strain evidence="5">4B</strain>
    </source>
</reference>
<dbReference type="Proteomes" id="UP000005667">
    <property type="component" value="Plasmid AZO_p3"/>
</dbReference>
<dbReference type="EMBL" id="FQ311871">
    <property type="protein sequence ID" value="CBS90294.1"/>
    <property type="molecule type" value="Genomic_DNA"/>
</dbReference>
<evidence type="ECO:0000313" key="5">
    <source>
        <dbReference type="Proteomes" id="UP000005667"/>
    </source>
</evidence>
<dbReference type="InterPro" id="IPR025493">
    <property type="entry name" value="DUF4384"/>
</dbReference>
<dbReference type="Pfam" id="PF00656">
    <property type="entry name" value="Peptidase_C14"/>
    <property type="match status" value="1"/>
</dbReference>
<keyword evidence="5" id="KW-1185">Reference proteome</keyword>
<dbReference type="InterPro" id="IPR029030">
    <property type="entry name" value="Caspase-like_dom_sf"/>
</dbReference>
<feature type="signal peptide" evidence="1">
    <location>
        <begin position="1"/>
        <end position="33"/>
    </location>
</feature>
<feature type="chain" id="PRO_5003507114" evidence="1">
    <location>
        <begin position="34"/>
        <end position="539"/>
    </location>
</feature>
<gene>
    <name evidence="4" type="ordered locus">AZOLI_p30478</name>
</gene>
<proteinExistence type="predicted"/>
<protein>
    <submittedName>
        <fullName evidence="4">Uncharacterized protein</fullName>
    </submittedName>
</protein>
<name>G7ZFH9_AZOL4</name>
<evidence type="ECO:0000259" key="2">
    <source>
        <dbReference type="Pfam" id="PF00656"/>
    </source>
</evidence>
<dbReference type="HOGENOM" id="CLU_506100_0_0_5"/>
<dbReference type="SUPFAM" id="SSF52129">
    <property type="entry name" value="Caspase-like"/>
    <property type="match status" value="1"/>
</dbReference>
<dbReference type="GO" id="GO:0006508">
    <property type="term" value="P:proteolysis"/>
    <property type="evidence" value="ECO:0007669"/>
    <property type="project" value="InterPro"/>
</dbReference>
<accession>G7ZFH9</accession>
<sequence>MGFACLRACLRVGLTAGLAAGATLTATASPARAEIAALVIGIDRYTRINPLQGAVNDARDIDAALKGLGVRKRRLFIDGEAERSRIITAWRELIAETSPDSTLVLTFAGHGAQQPERVRGSEVDGMDEFLVLADFAPRGPGTAQRLTDDEIAVLLKEAAPRRVIFVSDSCHSGTMTRGFDDRAGMLGTRAAKIDGAPVDRIEDDALPPPTRAALQAEADDQPHVTFFAAVAEHELAPEVMIDRKPRGALSWAFANALRGQADRDNDGIVTKGELETHIRGAVRMALEGKQHPQVQPRGRGELPLIDPVATRPKPPSLLPAAGPVPLRILAKPAAVKTLAAGLSGIEMAGKDDPALVWDSATGDVVSTMGDVLASIAGDPMAPETRRRVQGVVDKWSLVVRLKAAAQDRSLALALEPGDRNYRQGETVSLDIRGNSGTYFTLINLAADGTVNYLYPLAERNDPAQIPKGGPYRLALTVEPPFGADHFLAIASTKPMAALQRDLAALDGKPAAAEVATLLTRHLTGQPVEFGIHGVYSTAR</sequence>
<dbReference type="AlphaFoldDB" id="G7ZFH9"/>
<dbReference type="PANTHER" id="PTHR48104">
    <property type="entry name" value="METACASPASE-4"/>
    <property type="match status" value="1"/>
</dbReference>
<feature type="domain" description="Peptidase C14 caspase" evidence="2">
    <location>
        <begin position="37"/>
        <end position="295"/>
    </location>
</feature>
<dbReference type="InterPro" id="IPR011600">
    <property type="entry name" value="Pept_C14_caspase"/>
</dbReference>
<keyword evidence="4" id="KW-0614">Plasmid</keyword>
<dbReference type="OrthoDB" id="9812126at2"/>
<dbReference type="InterPro" id="IPR050452">
    <property type="entry name" value="Metacaspase"/>
</dbReference>
<evidence type="ECO:0000259" key="3">
    <source>
        <dbReference type="Pfam" id="PF14326"/>
    </source>
</evidence>
<dbReference type="Pfam" id="PF14326">
    <property type="entry name" value="DUF4384"/>
    <property type="match status" value="1"/>
</dbReference>
<dbReference type="GO" id="GO:0005737">
    <property type="term" value="C:cytoplasm"/>
    <property type="evidence" value="ECO:0007669"/>
    <property type="project" value="TreeGrafter"/>
</dbReference>
<evidence type="ECO:0000256" key="1">
    <source>
        <dbReference type="SAM" id="SignalP"/>
    </source>
</evidence>